<name>A0A8J3MZA8_9CHLR</name>
<keyword evidence="3" id="KW-1185">Reference proteome</keyword>
<feature type="transmembrane region" description="Helical" evidence="1">
    <location>
        <begin position="44"/>
        <end position="62"/>
    </location>
</feature>
<dbReference type="PANTHER" id="PTHR34989:SF1">
    <property type="entry name" value="PROTEIN HDED"/>
    <property type="match status" value="1"/>
</dbReference>
<dbReference type="Proteomes" id="UP000612362">
    <property type="component" value="Unassembled WGS sequence"/>
</dbReference>
<feature type="transmembrane region" description="Helical" evidence="1">
    <location>
        <begin position="12"/>
        <end position="37"/>
    </location>
</feature>
<protein>
    <recommendedName>
        <fullName evidence="4">DUF308 domain-containing protein</fullName>
    </recommendedName>
</protein>
<feature type="transmembrane region" description="Helical" evidence="1">
    <location>
        <begin position="125"/>
        <end position="145"/>
    </location>
</feature>
<keyword evidence="1" id="KW-0812">Transmembrane</keyword>
<proteinExistence type="predicted"/>
<keyword evidence="1" id="KW-1133">Transmembrane helix</keyword>
<dbReference type="PANTHER" id="PTHR34989">
    <property type="entry name" value="PROTEIN HDED"/>
    <property type="match status" value="1"/>
</dbReference>
<dbReference type="GO" id="GO:0005886">
    <property type="term" value="C:plasma membrane"/>
    <property type="evidence" value="ECO:0007669"/>
    <property type="project" value="TreeGrafter"/>
</dbReference>
<accession>A0A8J3MZA8</accession>
<organism evidence="2 3">
    <name type="scientific">Ktedonospora formicarum</name>
    <dbReference type="NCBI Taxonomy" id="2778364"/>
    <lineage>
        <taxon>Bacteria</taxon>
        <taxon>Bacillati</taxon>
        <taxon>Chloroflexota</taxon>
        <taxon>Ktedonobacteria</taxon>
        <taxon>Ktedonobacterales</taxon>
        <taxon>Ktedonobacteraceae</taxon>
        <taxon>Ktedonospora</taxon>
    </lineage>
</organism>
<evidence type="ECO:0000313" key="2">
    <source>
        <dbReference type="EMBL" id="GHO50600.1"/>
    </source>
</evidence>
<sequence length="165" mass="17510">MIMGLLLLFSPGMTLLVLVQLLGVYWMVTGVLAFVNLCMDRRLWGWKLITGIAGIAAGLVILRNPLWSAIFVPKVLVIFLAIDALILGVAQIIHAANGKDSSLGILGILNINFGIILLLSPLFGVFALSMLVGIIAVIGGGIASFRAFGSRPQRTPVQPPGAHPM</sequence>
<comment type="caution">
    <text evidence="2">The sequence shown here is derived from an EMBL/GenBank/DDBJ whole genome shotgun (WGS) entry which is preliminary data.</text>
</comment>
<evidence type="ECO:0008006" key="4">
    <source>
        <dbReference type="Google" id="ProtNLM"/>
    </source>
</evidence>
<gene>
    <name evidence="2" type="ORF">KSX_87630</name>
</gene>
<feature type="transmembrane region" description="Helical" evidence="1">
    <location>
        <begin position="102"/>
        <end position="119"/>
    </location>
</feature>
<keyword evidence="1" id="KW-0472">Membrane</keyword>
<reference evidence="2" key="1">
    <citation type="submission" date="2020-10" db="EMBL/GenBank/DDBJ databases">
        <title>Taxonomic study of unclassified bacteria belonging to the class Ktedonobacteria.</title>
        <authorList>
            <person name="Yabe S."/>
            <person name="Wang C.M."/>
            <person name="Zheng Y."/>
            <person name="Sakai Y."/>
            <person name="Cavaletti L."/>
            <person name="Monciardini P."/>
            <person name="Donadio S."/>
        </authorList>
    </citation>
    <scope>NUCLEOTIDE SEQUENCE</scope>
    <source>
        <strain evidence="2">SOSP1-1</strain>
    </source>
</reference>
<dbReference type="InterPro" id="IPR052712">
    <property type="entry name" value="Acid_resist_chaperone_HdeD"/>
</dbReference>
<evidence type="ECO:0000313" key="3">
    <source>
        <dbReference type="Proteomes" id="UP000612362"/>
    </source>
</evidence>
<dbReference type="EMBL" id="BNJF01000008">
    <property type="protein sequence ID" value="GHO50600.1"/>
    <property type="molecule type" value="Genomic_DNA"/>
</dbReference>
<feature type="transmembrane region" description="Helical" evidence="1">
    <location>
        <begin position="68"/>
        <end position="90"/>
    </location>
</feature>
<dbReference type="Pfam" id="PF03729">
    <property type="entry name" value="DUF308"/>
    <property type="match status" value="2"/>
</dbReference>
<dbReference type="AlphaFoldDB" id="A0A8J3MZA8"/>
<evidence type="ECO:0000256" key="1">
    <source>
        <dbReference type="SAM" id="Phobius"/>
    </source>
</evidence>
<dbReference type="InterPro" id="IPR005325">
    <property type="entry name" value="DUF308_memb"/>
</dbReference>